<proteinExistence type="predicted"/>
<dbReference type="EMBL" id="JBHSTP010000002">
    <property type="protein sequence ID" value="MFC6356208.1"/>
    <property type="molecule type" value="Genomic_DNA"/>
</dbReference>
<dbReference type="InterPro" id="IPR047757">
    <property type="entry name" value="AfsA-like"/>
</dbReference>
<dbReference type="InterPro" id="IPR005509">
    <property type="entry name" value="AfsA_hotdog_dom"/>
</dbReference>
<protein>
    <submittedName>
        <fullName evidence="2">ScbA/BarX family gamma-butyrolactone biosynthesis protein</fullName>
    </submittedName>
</protein>
<feature type="domain" description="A-factor biosynthesis hotdog" evidence="1">
    <location>
        <begin position="182"/>
        <end position="265"/>
    </location>
</feature>
<gene>
    <name evidence="2" type="ORF">ACFQB0_08820</name>
</gene>
<feature type="domain" description="A-factor biosynthesis hotdog" evidence="1">
    <location>
        <begin position="16"/>
        <end position="147"/>
    </location>
</feature>
<dbReference type="RefSeq" id="WP_386730304.1">
    <property type="nucleotide sequence ID" value="NZ_JBHSTP010000002.1"/>
</dbReference>
<accession>A0ABW1VEK9</accession>
<keyword evidence="3" id="KW-1185">Reference proteome</keyword>
<dbReference type="Pfam" id="PF03756">
    <property type="entry name" value="AfsA"/>
    <property type="match status" value="2"/>
</dbReference>
<dbReference type="Proteomes" id="UP001596306">
    <property type="component" value="Unassembled WGS sequence"/>
</dbReference>
<reference evidence="3" key="1">
    <citation type="journal article" date="2019" name="Int. J. Syst. Evol. Microbiol.">
        <title>The Global Catalogue of Microorganisms (GCM) 10K type strain sequencing project: providing services to taxonomists for standard genome sequencing and annotation.</title>
        <authorList>
            <consortium name="The Broad Institute Genomics Platform"/>
            <consortium name="The Broad Institute Genome Sequencing Center for Infectious Disease"/>
            <person name="Wu L."/>
            <person name="Ma J."/>
        </authorList>
    </citation>
    <scope>NUCLEOTIDE SEQUENCE [LARGE SCALE GENOMIC DNA]</scope>
    <source>
        <strain evidence="3">CCUG 43304</strain>
    </source>
</reference>
<evidence type="ECO:0000259" key="1">
    <source>
        <dbReference type="Pfam" id="PF03756"/>
    </source>
</evidence>
<organism evidence="2 3">
    <name type="scientific">Luethyella okanaganae</name>
    <dbReference type="NCBI Taxonomy" id="69372"/>
    <lineage>
        <taxon>Bacteria</taxon>
        <taxon>Bacillati</taxon>
        <taxon>Actinomycetota</taxon>
        <taxon>Actinomycetes</taxon>
        <taxon>Micrococcales</taxon>
        <taxon>Microbacteriaceae</taxon>
        <taxon>Luethyella</taxon>
    </lineage>
</organism>
<evidence type="ECO:0000313" key="3">
    <source>
        <dbReference type="Proteomes" id="UP001596306"/>
    </source>
</evidence>
<comment type="caution">
    <text evidence="2">The sequence shown here is derived from an EMBL/GenBank/DDBJ whole genome shotgun (WGS) entry which is preliminary data.</text>
</comment>
<sequence>MSAVPLTFDQAVSRQLVHKRSTGEVLPTDLFVRGPDAFEVALQWPRRHGMYSVSPLNSPLVAESIRQVTVYVLHAGLDVPLGTRFLMTGMGFELRRAAIARPRGKAIEIRASTRTANVRRSGGGALRGVRIDARFTDDDGLVATGHGDAVLVDECTYRRMRGEFISAAMPAERGSPPVAAAAVGRTTPEDVVVSAAPDGVHVSIDPGNPYFFDHELDHVPGVALIEACRQMACLQVEDPDADFVTFESTFYRMVEFDASATVSITLRDSARFEVRQFDTVAVRGHAVIASPPRHSPAQ</sequence>
<evidence type="ECO:0000313" key="2">
    <source>
        <dbReference type="EMBL" id="MFC6356208.1"/>
    </source>
</evidence>
<dbReference type="NCBIfam" id="NF041195">
    <property type="entry name" value="ScbA_BarX_GamBu"/>
    <property type="match status" value="1"/>
</dbReference>
<name>A0ABW1VEK9_9MICO</name>